<evidence type="ECO:0000313" key="4">
    <source>
        <dbReference type="Proteomes" id="UP000886653"/>
    </source>
</evidence>
<gene>
    <name evidence="3" type="ORF">CROQUDRAFT_667879</name>
</gene>
<feature type="chain" id="PRO_5040517251" description="Secreted protein" evidence="2">
    <location>
        <begin position="21"/>
        <end position="263"/>
    </location>
</feature>
<sequence length="263" mass="28437">MHIGIFLVLAGALVVSISEGRVAHSSSMVRRSGSHIPLYRNLQVTKRQILERTSSYEKDTPEATPTTPSGSETNHQEYRRQYVKTSALNQKVHFYLSQCYNGLQQRVLNVKGICTGPINAANAESIAWKLLAELQAILALCLTCAQAVRGCPNEPAPSGTAGSGQNPSIYDISQMMYQIIVSLKTCFQTVNTTCTQYSVIQNICNDTLRQITAALSNCVSTSGSVVVGVLPGLNRIMGGQNLSGFFGSIGYGWSQVSNVLLNI</sequence>
<protein>
    <recommendedName>
        <fullName evidence="5">Secreted protein</fullName>
    </recommendedName>
</protein>
<keyword evidence="4" id="KW-1185">Reference proteome</keyword>
<evidence type="ECO:0000256" key="1">
    <source>
        <dbReference type="SAM" id="MobiDB-lite"/>
    </source>
</evidence>
<feature type="signal peptide" evidence="2">
    <location>
        <begin position="1"/>
        <end position="20"/>
    </location>
</feature>
<accession>A0A9P6TIB1</accession>
<evidence type="ECO:0000256" key="2">
    <source>
        <dbReference type="SAM" id="SignalP"/>
    </source>
</evidence>
<evidence type="ECO:0000313" key="3">
    <source>
        <dbReference type="EMBL" id="KAG0151628.1"/>
    </source>
</evidence>
<dbReference type="EMBL" id="MU167212">
    <property type="protein sequence ID" value="KAG0151628.1"/>
    <property type="molecule type" value="Genomic_DNA"/>
</dbReference>
<evidence type="ECO:0008006" key="5">
    <source>
        <dbReference type="Google" id="ProtNLM"/>
    </source>
</evidence>
<keyword evidence="2" id="KW-0732">Signal</keyword>
<feature type="region of interest" description="Disordered" evidence="1">
    <location>
        <begin position="53"/>
        <end position="76"/>
    </location>
</feature>
<proteinExistence type="predicted"/>
<organism evidence="3 4">
    <name type="scientific">Cronartium quercuum f. sp. fusiforme G11</name>
    <dbReference type="NCBI Taxonomy" id="708437"/>
    <lineage>
        <taxon>Eukaryota</taxon>
        <taxon>Fungi</taxon>
        <taxon>Dikarya</taxon>
        <taxon>Basidiomycota</taxon>
        <taxon>Pucciniomycotina</taxon>
        <taxon>Pucciniomycetes</taxon>
        <taxon>Pucciniales</taxon>
        <taxon>Coleosporiaceae</taxon>
        <taxon>Cronartium</taxon>
    </lineage>
</organism>
<dbReference type="AlphaFoldDB" id="A0A9P6TIB1"/>
<dbReference type="OrthoDB" id="2500097at2759"/>
<name>A0A9P6TIB1_9BASI</name>
<comment type="caution">
    <text evidence="3">The sequence shown here is derived from an EMBL/GenBank/DDBJ whole genome shotgun (WGS) entry which is preliminary data.</text>
</comment>
<dbReference type="Proteomes" id="UP000886653">
    <property type="component" value="Unassembled WGS sequence"/>
</dbReference>
<feature type="compositionally biased region" description="Polar residues" evidence="1">
    <location>
        <begin position="63"/>
        <end position="73"/>
    </location>
</feature>
<reference evidence="3" key="1">
    <citation type="submission" date="2013-11" db="EMBL/GenBank/DDBJ databases">
        <title>Genome sequence of the fusiform rust pathogen reveals effectors for host alternation and coevolution with pine.</title>
        <authorList>
            <consortium name="DOE Joint Genome Institute"/>
            <person name="Smith K."/>
            <person name="Pendleton A."/>
            <person name="Kubisiak T."/>
            <person name="Anderson C."/>
            <person name="Salamov A."/>
            <person name="Aerts A."/>
            <person name="Riley R."/>
            <person name="Clum A."/>
            <person name="Lindquist E."/>
            <person name="Ence D."/>
            <person name="Campbell M."/>
            <person name="Kronenberg Z."/>
            <person name="Feau N."/>
            <person name="Dhillon B."/>
            <person name="Hamelin R."/>
            <person name="Burleigh J."/>
            <person name="Smith J."/>
            <person name="Yandell M."/>
            <person name="Nelson C."/>
            <person name="Grigoriev I."/>
            <person name="Davis J."/>
        </authorList>
    </citation>
    <scope>NUCLEOTIDE SEQUENCE</scope>
    <source>
        <strain evidence="3">G11</strain>
    </source>
</reference>